<proteinExistence type="predicted"/>
<dbReference type="NCBIfam" id="TIGR00231">
    <property type="entry name" value="small_GTP"/>
    <property type="match status" value="1"/>
</dbReference>
<organism evidence="3 4">
    <name type="scientific">Candidatus Lokiarchaeum ossiferum</name>
    <dbReference type="NCBI Taxonomy" id="2951803"/>
    <lineage>
        <taxon>Archaea</taxon>
        <taxon>Promethearchaeati</taxon>
        <taxon>Promethearchaeota</taxon>
        <taxon>Promethearchaeia</taxon>
        <taxon>Promethearchaeales</taxon>
        <taxon>Promethearchaeaceae</taxon>
        <taxon>Candidatus Lokiarchaeum</taxon>
    </lineage>
</organism>
<dbReference type="InterPro" id="IPR027417">
    <property type="entry name" value="P-loop_NTPase"/>
</dbReference>
<evidence type="ECO:0008006" key="5">
    <source>
        <dbReference type="Google" id="ProtNLM"/>
    </source>
</evidence>
<dbReference type="InterPro" id="IPR050227">
    <property type="entry name" value="Rab"/>
</dbReference>
<dbReference type="SUPFAM" id="SSF52540">
    <property type="entry name" value="P-loop containing nucleoside triphosphate hydrolases"/>
    <property type="match status" value="1"/>
</dbReference>
<dbReference type="Pfam" id="PF00071">
    <property type="entry name" value="Ras"/>
    <property type="match status" value="1"/>
</dbReference>
<evidence type="ECO:0000313" key="3">
    <source>
        <dbReference type="EMBL" id="UYP45618.1"/>
    </source>
</evidence>
<dbReference type="PRINTS" id="PR00449">
    <property type="entry name" value="RASTRNSFRMNG"/>
</dbReference>
<dbReference type="EMBL" id="CP104013">
    <property type="protein sequence ID" value="UYP45618.1"/>
    <property type="molecule type" value="Genomic_DNA"/>
</dbReference>
<dbReference type="SMART" id="SM00173">
    <property type="entry name" value="RAS"/>
    <property type="match status" value="1"/>
</dbReference>
<reference evidence="3" key="1">
    <citation type="submission" date="2022-09" db="EMBL/GenBank/DDBJ databases">
        <title>Actin cytoskeleton and complex cell architecture in an #Asgard archaeon.</title>
        <authorList>
            <person name="Ponce Toledo R.I."/>
            <person name="Schleper C."/>
            <person name="Rodrigues Oliveira T."/>
            <person name="Wollweber F."/>
            <person name="Xu J."/>
            <person name="Rittmann S."/>
            <person name="Klingl A."/>
            <person name="Pilhofer M."/>
        </authorList>
    </citation>
    <scope>NUCLEOTIDE SEQUENCE</scope>
    <source>
        <strain evidence="3">B-35</strain>
    </source>
</reference>
<sequence length="196" mass="21895">MMIKSLKPIYKTILAGDGGVGKTSLLKSKLAGKFTPEEKLTIGIDFDCYNIVSEPKDVSILVYDLGGQERFQFIHKAFILGAKAAIILYDLTRISTLYHIPSWISLLQTEYPSIPILIVGSKKDLVNDDMLRTNISEWEVLKETLPKSANIIGHMTISAKHEKDCIDVFGEIKKLAIKWKEQSNVNNSGGIKTKQL</sequence>
<protein>
    <recommendedName>
        <fullName evidence="5">GTP-binding protein</fullName>
    </recommendedName>
</protein>
<dbReference type="Gene3D" id="3.40.50.300">
    <property type="entry name" value="P-loop containing nucleotide triphosphate hydrolases"/>
    <property type="match status" value="1"/>
</dbReference>
<accession>A0ABY6HQJ1</accession>
<evidence type="ECO:0000256" key="2">
    <source>
        <dbReference type="ARBA" id="ARBA00023134"/>
    </source>
</evidence>
<evidence type="ECO:0000256" key="1">
    <source>
        <dbReference type="ARBA" id="ARBA00022741"/>
    </source>
</evidence>
<dbReference type="PANTHER" id="PTHR47977">
    <property type="entry name" value="RAS-RELATED PROTEIN RAB"/>
    <property type="match status" value="1"/>
</dbReference>
<dbReference type="CDD" id="cd00154">
    <property type="entry name" value="Rab"/>
    <property type="match status" value="1"/>
</dbReference>
<dbReference type="InterPro" id="IPR001806">
    <property type="entry name" value="Small_GTPase"/>
</dbReference>
<gene>
    <name evidence="3" type="ORF">NEF87_001903</name>
</gene>
<dbReference type="Proteomes" id="UP001208689">
    <property type="component" value="Chromosome"/>
</dbReference>
<dbReference type="InterPro" id="IPR005225">
    <property type="entry name" value="Small_GTP-bd"/>
</dbReference>
<keyword evidence="2" id="KW-0342">GTP-binding</keyword>
<dbReference type="SMART" id="SM00175">
    <property type="entry name" value="RAB"/>
    <property type="match status" value="1"/>
</dbReference>
<keyword evidence="1" id="KW-0547">Nucleotide-binding</keyword>
<dbReference type="PROSITE" id="PS51419">
    <property type="entry name" value="RAB"/>
    <property type="match status" value="1"/>
</dbReference>
<evidence type="ECO:0000313" key="4">
    <source>
        <dbReference type="Proteomes" id="UP001208689"/>
    </source>
</evidence>
<dbReference type="SMART" id="SM00174">
    <property type="entry name" value="RHO"/>
    <property type="match status" value="1"/>
</dbReference>
<keyword evidence="4" id="KW-1185">Reference proteome</keyword>
<name>A0ABY6HQJ1_9ARCH</name>